<feature type="compositionally biased region" description="Basic residues" evidence="1">
    <location>
        <begin position="86"/>
        <end position="103"/>
    </location>
</feature>
<evidence type="ECO:0000313" key="2">
    <source>
        <dbReference type="EMBL" id="KAF4395186.1"/>
    </source>
</evidence>
<sequence>MPSPAATTTTHPHLGFHRSLYSSAAQNLFLSLPFIPNFSKSNPRKVVTLCQKKPNRGKDGSITVKGKKENVWSVDNEMASKSKERTGRRRQRGRKVVRRRRSKNGRGVMVSGAMLIEVETVLQTQFRRVVSGFIMEPVIKPMWNTFTSSVSGIWKGVGAVFSPITAEMEPVEIGSKNENLFDFYTTSRIEAIPSSSLGKTSQIQRKINWVTLNPYGEVLEHSGDSDGAREGKEGGEDVSVSIGTMTKSGKYGVLPKFGSYDFEKCDVMEEDIMGNEPGLVYFEDGSYSRGPVDIPVADVDDSNYYLSPTFKFEQFVYCAILRSINETTFRCLVKGCHKRLRIVHTIEFSNGGSDIQILRVAVYEEEWISPANTHDKRYPSISIPLALSDMDFNAVPFSQRKRTQPSHLTGSWKVFEVNATPVFGEESVIEETNGSPYVYLCTETLKKRSLPESAIHFGEEEILDMQDVSMLWLPGGVTAYVDVNKDGTLCIGVGWYSDEGINLVMERDYGVDGKLKEVRCKSELKRRWSDPLPV</sequence>
<protein>
    <submittedName>
        <fullName evidence="2">Uncharacterized protein</fullName>
    </submittedName>
</protein>
<dbReference type="AlphaFoldDB" id="A0A7J6HIV0"/>
<evidence type="ECO:0000256" key="1">
    <source>
        <dbReference type="SAM" id="MobiDB-lite"/>
    </source>
</evidence>
<evidence type="ECO:0000313" key="3">
    <source>
        <dbReference type="Proteomes" id="UP000525078"/>
    </source>
</evidence>
<dbReference type="PANTHER" id="PTHR36025">
    <property type="entry name" value="DIHYDROOROTATE DEHYDROGENASE (DUF3598)"/>
    <property type="match status" value="1"/>
</dbReference>
<dbReference type="Proteomes" id="UP000525078">
    <property type="component" value="Unassembled WGS sequence"/>
</dbReference>
<reference evidence="2 3" key="1">
    <citation type="journal article" date="2020" name="bioRxiv">
        <title>Sequence and annotation of 42 cannabis genomes reveals extensive copy number variation in cannabinoid synthesis and pathogen resistance genes.</title>
        <authorList>
            <person name="Mckernan K.J."/>
            <person name="Helbert Y."/>
            <person name="Kane L.T."/>
            <person name="Ebling H."/>
            <person name="Zhang L."/>
            <person name="Liu B."/>
            <person name="Eaton Z."/>
            <person name="Mclaughlin S."/>
            <person name="Kingan S."/>
            <person name="Baybayan P."/>
            <person name="Concepcion G."/>
            <person name="Jordan M."/>
            <person name="Riva A."/>
            <person name="Barbazuk W."/>
            <person name="Harkins T."/>
        </authorList>
    </citation>
    <scope>NUCLEOTIDE SEQUENCE [LARGE SCALE GENOMIC DNA]</scope>
    <source>
        <strain evidence="3">cv. Jamaican Lion 4</strain>
        <tissue evidence="2">Leaf</tissue>
    </source>
</reference>
<gene>
    <name evidence="2" type="ORF">F8388_001573</name>
</gene>
<dbReference type="SUPFAM" id="SSF50814">
    <property type="entry name" value="Lipocalins"/>
    <property type="match status" value="1"/>
</dbReference>
<proteinExistence type="predicted"/>
<name>A0A7J6HIV0_CANSA</name>
<dbReference type="InterPro" id="IPR012674">
    <property type="entry name" value="Calycin"/>
</dbReference>
<dbReference type="PANTHER" id="PTHR36025:SF1">
    <property type="entry name" value="DIHYDROOROTATE DEHYDROGENASE (DUF3598)"/>
    <property type="match status" value="1"/>
</dbReference>
<organism evidence="2 3">
    <name type="scientific">Cannabis sativa</name>
    <name type="common">Hemp</name>
    <name type="synonym">Marijuana</name>
    <dbReference type="NCBI Taxonomy" id="3483"/>
    <lineage>
        <taxon>Eukaryota</taxon>
        <taxon>Viridiplantae</taxon>
        <taxon>Streptophyta</taxon>
        <taxon>Embryophyta</taxon>
        <taxon>Tracheophyta</taxon>
        <taxon>Spermatophyta</taxon>
        <taxon>Magnoliopsida</taxon>
        <taxon>eudicotyledons</taxon>
        <taxon>Gunneridae</taxon>
        <taxon>Pentapetalae</taxon>
        <taxon>rosids</taxon>
        <taxon>fabids</taxon>
        <taxon>Rosales</taxon>
        <taxon>Cannabaceae</taxon>
        <taxon>Cannabis</taxon>
    </lineage>
</organism>
<comment type="caution">
    <text evidence="2">The sequence shown here is derived from an EMBL/GenBank/DDBJ whole genome shotgun (WGS) entry which is preliminary data.</text>
</comment>
<feature type="region of interest" description="Disordered" evidence="1">
    <location>
        <begin position="77"/>
        <end position="103"/>
    </location>
</feature>
<accession>A0A7J6HIV0</accession>
<dbReference type="EMBL" id="JAATIP010000007">
    <property type="protein sequence ID" value="KAF4395186.1"/>
    <property type="molecule type" value="Genomic_DNA"/>
</dbReference>